<dbReference type="RefSeq" id="XP_038740247.1">
    <property type="nucleotide sequence ID" value="XM_038894399.1"/>
</dbReference>
<evidence type="ECO:0000256" key="2">
    <source>
        <dbReference type="SAM" id="SignalP"/>
    </source>
</evidence>
<dbReference type="OrthoDB" id="5423360at2759"/>
<organism evidence="5 6">
    <name type="scientific">Colletotrichum karsti</name>
    <dbReference type="NCBI Taxonomy" id="1095194"/>
    <lineage>
        <taxon>Eukaryota</taxon>
        <taxon>Fungi</taxon>
        <taxon>Dikarya</taxon>
        <taxon>Ascomycota</taxon>
        <taxon>Pezizomycotina</taxon>
        <taxon>Sordariomycetes</taxon>
        <taxon>Hypocreomycetidae</taxon>
        <taxon>Glomerellales</taxon>
        <taxon>Glomerellaceae</taxon>
        <taxon>Colletotrichum</taxon>
        <taxon>Colletotrichum boninense species complex</taxon>
    </lineage>
</organism>
<sequence>MAIFSRKTEALCLGFISLTQAAALLPHSYFWEENGTHYWSSRDGGDSVSLGIKAGRNQTIATSTSKCTVFTGNDSIPITSNLLSSFIDSYGSTDDVWSDSFLDCIVIQGGAIGSISDFVVGNNVTTVLTDRVSNVQLPQSVAFYTIQGSTERSLSNGPYDTSLSFMSGSLLLNASSDSYIATHFGIPCALQQGIAVPSRLSSLPATKDGPLAGLRFAVKDVIDVKGMKTSGGCRAYYQTYGPRDASADAVSEFVRGGAKLVGKLRTTAFAQTTPVNGGEIDYQDPWNPRGDGYQTTGGSSSGSGSAVSSYDWIDFALGSDTGGSVRFPARFAGLYGYKPTWGVHSMKGVFNGVSELDTVGFLARSPSTFITLARYWARGTSLDTLAASVLPPTLTYWADEPALEQAEAEKLKQDFFAKVVALTGLQTTSVNVTEKWRAYTGLEGELESHTGDVGGLMGPVQFWDTVGADLVEKYGEANDGAWPPSDATVQEFMAKGSDATTRGLYPEYDRRRRLFAEFWNTQVSRRALNGSDTCGERIIMHSTHVAPLQEKVKASVSHPNPETNIYQNIAGTPEIVVPIGQVTYFSPYTRKDEKIPVTVSFAGAKGCDLQLFALLEKLMHAGLVKEVLAGKLAYPLE</sequence>
<dbReference type="Gene3D" id="3.90.1300.10">
    <property type="entry name" value="Amidase signature (AS) domain"/>
    <property type="match status" value="1"/>
</dbReference>
<dbReference type="EMBL" id="JAATWM020000050">
    <property type="protein sequence ID" value="KAF9870786.1"/>
    <property type="molecule type" value="Genomic_DNA"/>
</dbReference>
<protein>
    <recommendedName>
        <fullName evidence="7">Amidase domain-containing protein</fullName>
    </recommendedName>
</protein>
<feature type="region of interest" description="Disordered" evidence="1">
    <location>
        <begin position="279"/>
        <end position="304"/>
    </location>
</feature>
<reference evidence="5" key="2">
    <citation type="submission" date="2020-11" db="EMBL/GenBank/DDBJ databases">
        <title>Whole genome sequencing of Colletotrichum sp.</title>
        <authorList>
            <person name="Li H."/>
        </authorList>
    </citation>
    <scope>NUCLEOTIDE SEQUENCE</scope>
    <source>
        <strain evidence="5">CkLH20</strain>
    </source>
</reference>
<dbReference type="Pfam" id="PF26053">
    <property type="entry name" value="DUF8016"/>
    <property type="match status" value="1"/>
</dbReference>
<dbReference type="AlphaFoldDB" id="A0A9P6HYN7"/>
<evidence type="ECO:0000259" key="4">
    <source>
        <dbReference type="Pfam" id="PF26053"/>
    </source>
</evidence>
<evidence type="ECO:0000313" key="5">
    <source>
        <dbReference type="EMBL" id="KAF9870786.1"/>
    </source>
</evidence>
<dbReference type="InterPro" id="IPR023631">
    <property type="entry name" value="Amidase_dom"/>
</dbReference>
<accession>A0A9P6HYN7</accession>
<feature type="chain" id="PRO_5040510533" description="Amidase domain-containing protein" evidence="2">
    <location>
        <begin position="24"/>
        <end position="637"/>
    </location>
</feature>
<dbReference type="InterPro" id="IPR058329">
    <property type="entry name" value="Arp1_N"/>
</dbReference>
<gene>
    <name evidence="5" type="ORF">CkaCkLH20_11685</name>
</gene>
<evidence type="ECO:0000313" key="6">
    <source>
        <dbReference type="Proteomes" id="UP000781932"/>
    </source>
</evidence>
<keyword evidence="6" id="KW-1185">Reference proteome</keyword>
<proteinExistence type="predicted"/>
<name>A0A9P6HYN7_9PEZI</name>
<dbReference type="GeneID" id="62167473"/>
<dbReference type="PANTHER" id="PTHR46310:SF7">
    <property type="entry name" value="AMIDASE 1"/>
    <property type="match status" value="1"/>
</dbReference>
<dbReference type="Proteomes" id="UP000781932">
    <property type="component" value="Unassembled WGS sequence"/>
</dbReference>
<dbReference type="InterPro" id="IPR036928">
    <property type="entry name" value="AS_sf"/>
</dbReference>
<feature type="domain" description="Scytalone dehydratase-like protein Arp1 N-terminal" evidence="4">
    <location>
        <begin position="63"/>
        <end position="164"/>
    </location>
</feature>
<feature type="domain" description="Amidase" evidence="3">
    <location>
        <begin position="205"/>
        <end position="373"/>
    </location>
</feature>
<comment type="caution">
    <text evidence="5">The sequence shown here is derived from an EMBL/GenBank/DDBJ whole genome shotgun (WGS) entry which is preliminary data.</text>
</comment>
<dbReference type="PANTHER" id="PTHR46310">
    <property type="entry name" value="AMIDASE 1"/>
    <property type="match status" value="1"/>
</dbReference>
<reference evidence="5" key="1">
    <citation type="submission" date="2020-03" db="EMBL/GenBank/DDBJ databases">
        <authorList>
            <person name="He L."/>
        </authorList>
    </citation>
    <scope>NUCLEOTIDE SEQUENCE</scope>
    <source>
        <strain evidence="5">CkLH20</strain>
    </source>
</reference>
<dbReference type="Pfam" id="PF01425">
    <property type="entry name" value="Amidase"/>
    <property type="match status" value="1"/>
</dbReference>
<evidence type="ECO:0008006" key="7">
    <source>
        <dbReference type="Google" id="ProtNLM"/>
    </source>
</evidence>
<evidence type="ECO:0000259" key="3">
    <source>
        <dbReference type="Pfam" id="PF01425"/>
    </source>
</evidence>
<feature type="signal peptide" evidence="2">
    <location>
        <begin position="1"/>
        <end position="23"/>
    </location>
</feature>
<evidence type="ECO:0000256" key="1">
    <source>
        <dbReference type="SAM" id="MobiDB-lite"/>
    </source>
</evidence>
<keyword evidence="2" id="KW-0732">Signal</keyword>
<dbReference type="SUPFAM" id="SSF75304">
    <property type="entry name" value="Amidase signature (AS) enzymes"/>
    <property type="match status" value="1"/>
</dbReference>